<dbReference type="RefSeq" id="WP_012945676.1">
    <property type="nucleotide sequence ID" value="NC_013745.1"/>
</dbReference>
<dbReference type="InterPro" id="IPR005471">
    <property type="entry name" value="Tscrpt_reg_IclR_N"/>
</dbReference>
<feature type="domain" description="HTH iclR-type" evidence="4">
    <location>
        <begin position="16"/>
        <end position="75"/>
    </location>
</feature>
<dbReference type="PANTHER" id="PTHR30136">
    <property type="entry name" value="HELIX-TURN-HELIX TRANSCRIPTIONAL REGULATOR, ICLR FAMILY"/>
    <property type="match status" value="1"/>
</dbReference>
<keyword evidence="2" id="KW-0238">DNA-binding</keyword>
<organism evidence="6 7">
    <name type="scientific">Haloterrigena turkmenica (strain ATCC 51198 / DSM 5511 / JCM 9101 / NCIMB 13204 / VKM B-1734 / 4k)</name>
    <name type="common">Halococcus turkmenicus</name>
    <dbReference type="NCBI Taxonomy" id="543526"/>
    <lineage>
        <taxon>Archaea</taxon>
        <taxon>Methanobacteriati</taxon>
        <taxon>Methanobacteriota</taxon>
        <taxon>Stenosarchaea group</taxon>
        <taxon>Halobacteria</taxon>
        <taxon>Halobacteriales</taxon>
        <taxon>Natrialbaceae</taxon>
        <taxon>Haloterrigena</taxon>
    </lineage>
</organism>
<dbReference type="PANTHER" id="PTHR30136:SF35">
    <property type="entry name" value="HTH-TYPE TRANSCRIPTIONAL REGULATOR RV1719"/>
    <property type="match status" value="1"/>
</dbReference>
<dbReference type="EMBL" id="CP001862">
    <property type="protein sequence ID" value="ADB63432.1"/>
    <property type="molecule type" value="Genomic_DNA"/>
</dbReference>
<dbReference type="PROSITE" id="PS51077">
    <property type="entry name" value="HTH_ICLR"/>
    <property type="match status" value="1"/>
</dbReference>
<geneLocation type="plasmid" evidence="6 7">
    <name>pHTUR02</name>
</geneLocation>
<dbReference type="GO" id="GO:0003677">
    <property type="term" value="F:DNA binding"/>
    <property type="evidence" value="ECO:0007669"/>
    <property type="project" value="UniProtKB-KW"/>
</dbReference>
<sequence>MGTTDIPAAEEKGPTARTTVTSFRVIEALKERGTAGVSELADELDLAKGTIHKHLNTLRRLDYVIKDGHAYRLSVSFLGLGTSARACLPIAETVVEPLEDLASTTEETVGLMIPEHGHGIYILRESAQKQMEMAAREGDRLPMHATAGGKAILSYTPPEERERILDYRGLPKLTDNTITDRDALEDELQLTRDRRMAYDRSEYREGWHCIAHPVTNSDGRAIGAITVSGPAARMKEKDASTYFASIIGSTANSVQNAFALDR</sequence>
<dbReference type="InterPro" id="IPR029016">
    <property type="entry name" value="GAF-like_dom_sf"/>
</dbReference>
<dbReference type="CDD" id="cd00090">
    <property type="entry name" value="HTH_ARSR"/>
    <property type="match status" value="1"/>
</dbReference>
<evidence type="ECO:0000259" key="5">
    <source>
        <dbReference type="PROSITE" id="PS51078"/>
    </source>
</evidence>
<dbReference type="Gene3D" id="1.10.10.10">
    <property type="entry name" value="Winged helix-like DNA-binding domain superfamily/Winged helix DNA-binding domain"/>
    <property type="match status" value="1"/>
</dbReference>
<dbReference type="SMART" id="SM00346">
    <property type="entry name" value="HTH_ICLR"/>
    <property type="match status" value="1"/>
</dbReference>
<proteinExistence type="predicted"/>
<dbReference type="InterPro" id="IPR036390">
    <property type="entry name" value="WH_DNA-bd_sf"/>
</dbReference>
<dbReference type="SUPFAM" id="SSF55781">
    <property type="entry name" value="GAF domain-like"/>
    <property type="match status" value="1"/>
</dbReference>
<dbReference type="InterPro" id="IPR050707">
    <property type="entry name" value="HTH_MetabolicPath_Reg"/>
</dbReference>
<dbReference type="GO" id="GO:0003700">
    <property type="term" value="F:DNA-binding transcription factor activity"/>
    <property type="evidence" value="ECO:0007669"/>
    <property type="project" value="TreeGrafter"/>
</dbReference>
<accession>D2S235</accession>
<keyword evidence="6" id="KW-0614">Plasmid</keyword>
<name>D2S235_HALTV</name>
<keyword evidence="1" id="KW-0805">Transcription regulation</keyword>
<dbReference type="GeneID" id="8745250"/>
<dbReference type="Pfam" id="PF01614">
    <property type="entry name" value="IclR_C"/>
    <property type="match status" value="1"/>
</dbReference>
<dbReference type="Proteomes" id="UP000001903">
    <property type="component" value="Plasmid pHTUR02"/>
</dbReference>
<evidence type="ECO:0000313" key="7">
    <source>
        <dbReference type="Proteomes" id="UP000001903"/>
    </source>
</evidence>
<dbReference type="Gene3D" id="3.30.450.40">
    <property type="match status" value="1"/>
</dbReference>
<keyword evidence="7" id="KW-1185">Reference proteome</keyword>
<dbReference type="AlphaFoldDB" id="D2S235"/>
<dbReference type="GO" id="GO:0045892">
    <property type="term" value="P:negative regulation of DNA-templated transcription"/>
    <property type="evidence" value="ECO:0007669"/>
    <property type="project" value="TreeGrafter"/>
</dbReference>
<evidence type="ECO:0000256" key="1">
    <source>
        <dbReference type="ARBA" id="ARBA00023015"/>
    </source>
</evidence>
<keyword evidence="3" id="KW-0804">Transcription</keyword>
<feature type="domain" description="IclR-ED" evidence="5">
    <location>
        <begin position="76"/>
        <end position="260"/>
    </location>
</feature>
<dbReference type="Pfam" id="PF09339">
    <property type="entry name" value="HTH_IclR"/>
    <property type="match status" value="1"/>
</dbReference>
<evidence type="ECO:0000256" key="2">
    <source>
        <dbReference type="ARBA" id="ARBA00023125"/>
    </source>
</evidence>
<evidence type="ECO:0000313" key="6">
    <source>
        <dbReference type="EMBL" id="ADB63432.1"/>
    </source>
</evidence>
<reference evidence="6 7" key="1">
    <citation type="journal article" date="2010" name="Stand. Genomic Sci.">
        <title>Complete genome sequence of Haloterrigena turkmenica type strain (4k).</title>
        <authorList>
            <person name="Saunders E."/>
            <person name="Tindall B.J."/>
            <person name="Fahnrich R."/>
            <person name="Lapidus A."/>
            <person name="Copeland A."/>
            <person name="Del Rio T.G."/>
            <person name="Lucas S."/>
            <person name="Chen F."/>
            <person name="Tice H."/>
            <person name="Cheng J.F."/>
            <person name="Han C."/>
            <person name="Detter J.C."/>
            <person name="Bruce D."/>
            <person name="Goodwin L."/>
            <person name="Chain P."/>
            <person name="Pitluck S."/>
            <person name="Pati A."/>
            <person name="Ivanova N."/>
            <person name="Mavromatis K."/>
            <person name="Chen A."/>
            <person name="Palaniappan K."/>
            <person name="Land M."/>
            <person name="Hauser L."/>
            <person name="Chang Y.J."/>
            <person name="Jeffries C.D."/>
            <person name="Brettin T."/>
            <person name="Rohde M."/>
            <person name="Goker M."/>
            <person name="Bristow J."/>
            <person name="Eisen J.A."/>
            <person name="Markowitz V."/>
            <person name="Hugenholtz P."/>
            <person name="Klenk H.P."/>
            <person name="Kyrpides N.C."/>
        </authorList>
    </citation>
    <scope>NUCLEOTIDE SEQUENCE [LARGE SCALE GENOMIC DNA]</scope>
    <source>
        <strain evidence="7">ATCC 51198 / DSM 5511 / JCM 9101 / NCIMB 13204 / VKM B-1734 / 4k</strain>
    </source>
</reference>
<dbReference type="KEGG" id="htu:Htur_4647"/>
<dbReference type="InterPro" id="IPR011991">
    <property type="entry name" value="ArsR-like_HTH"/>
</dbReference>
<dbReference type="HOGENOM" id="CLU_062618_6_1_2"/>
<dbReference type="SUPFAM" id="SSF46785">
    <property type="entry name" value="Winged helix' DNA-binding domain"/>
    <property type="match status" value="1"/>
</dbReference>
<dbReference type="OrthoDB" id="14763at2157"/>
<dbReference type="InterPro" id="IPR014757">
    <property type="entry name" value="Tscrpt_reg_IclR_C"/>
</dbReference>
<gene>
    <name evidence="6" type="ordered locus">Htur_4647</name>
</gene>
<dbReference type="InterPro" id="IPR036388">
    <property type="entry name" value="WH-like_DNA-bd_sf"/>
</dbReference>
<protein>
    <submittedName>
        <fullName evidence="6">Transcriptional regulator, IclR family</fullName>
    </submittedName>
</protein>
<evidence type="ECO:0000256" key="3">
    <source>
        <dbReference type="ARBA" id="ARBA00023163"/>
    </source>
</evidence>
<dbReference type="PROSITE" id="PS51078">
    <property type="entry name" value="ICLR_ED"/>
    <property type="match status" value="1"/>
</dbReference>
<evidence type="ECO:0000259" key="4">
    <source>
        <dbReference type="PROSITE" id="PS51077"/>
    </source>
</evidence>